<dbReference type="Pfam" id="PF00149">
    <property type="entry name" value="Metallophos"/>
    <property type="match status" value="1"/>
</dbReference>
<feature type="domain" description="Calcineurin-like phosphoesterase" evidence="1">
    <location>
        <begin position="1"/>
        <end position="172"/>
    </location>
</feature>
<dbReference type="Gene3D" id="3.60.21.10">
    <property type="match status" value="1"/>
</dbReference>
<evidence type="ECO:0000259" key="1">
    <source>
        <dbReference type="Pfam" id="PF00149"/>
    </source>
</evidence>
<accession>A0A0P1ICK9</accession>
<reference evidence="3" key="1">
    <citation type="submission" date="2015-09" db="EMBL/GenBank/DDBJ databases">
        <authorList>
            <person name="Rodrigo-Torres Lidia"/>
            <person name="Arahal R.David."/>
        </authorList>
    </citation>
    <scope>NUCLEOTIDE SEQUENCE [LARGE SCALE GENOMIC DNA]</scope>
    <source>
        <strain evidence="3">CECT 7735</strain>
    </source>
</reference>
<dbReference type="RefSeq" id="WP_058312059.1">
    <property type="nucleotide sequence ID" value="NZ_CYTW01000003.1"/>
</dbReference>
<name>A0A0P1ICK9_9RHOB</name>
<keyword evidence="3" id="KW-1185">Reference proteome</keyword>
<dbReference type="InterPro" id="IPR029052">
    <property type="entry name" value="Metallo-depent_PP-like"/>
</dbReference>
<protein>
    <submittedName>
        <fullName evidence="2">Phosphodiesterase, family</fullName>
    </submittedName>
</protein>
<dbReference type="STRING" id="1715693.PH7735_02891"/>
<dbReference type="PANTHER" id="PTHR12905">
    <property type="entry name" value="METALLOPHOSPHOESTERASE"/>
    <property type="match status" value="1"/>
</dbReference>
<gene>
    <name evidence="2" type="ORF">PH7735_02891</name>
</gene>
<organism evidence="2 3">
    <name type="scientific">Shimia thalassica</name>
    <dbReference type="NCBI Taxonomy" id="1715693"/>
    <lineage>
        <taxon>Bacteria</taxon>
        <taxon>Pseudomonadati</taxon>
        <taxon>Pseudomonadota</taxon>
        <taxon>Alphaproteobacteria</taxon>
        <taxon>Rhodobacterales</taxon>
        <taxon>Roseobacteraceae</taxon>
    </lineage>
</organism>
<dbReference type="InterPro" id="IPR004843">
    <property type="entry name" value="Calcineurin-like_PHP"/>
</dbReference>
<evidence type="ECO:0000313" key="2">
    <source>
        <dbReference type="EMBL" id="CUK05336.1"/>
    </source>
</evidence>
<dbReference type="PANTHER" id="PTHR12905:SF0">
    <property type="entry name" value="CALCINEURIN-LIKE PHOSPHOESTERASE DOMAIN-CONTAINING PROTEIN"/>
    <property type="match status" value="1"/>
</dbReference>
<sequence>MRILAFSDLHLNAAAAANLVAQSNDVDLVLAAGDFCNARHGLREALGLLDQMTCRVVAVPGNCESEAELASLVPPNWTVLHGASTQIDGLTICGLGYGVPETPFGSWSCDLSEDEADQMLSPVAHADIVVTHSPPKGIADRTSTGLSVGSHAIRDALARLQPKLAVCGHVHDCWGEEGMIGNTPVYNLGPSGRIFEVVL</sequence>
<dbReference type="GeneID" id="83881893"/>
<dbReference type="AlphaFoldDB" id="A0A0P1ICK9"/>
<dbReference type="EMBL" id="CYTW01000003">
    <property type="protein sequence ID" value="CUK05336.1"/>
    <property type="molecule type" value="Genomic_DNA"/>
</dbReference>
<dbReference type="Proteomes" id="UP000051870">
    <property type="component" value="Unassembled WGS sequence"/>
</dbReference>
<dbReference type="InterPro" id="IPR051693">
    <property type="entry name" value="UPF0046_metallophosphoest"/>
</dbReference>
<proteinExistence type="predicted"/>
<evidence type="ECO:0000313" key="3">
    <source>
        <dbReference type="Proteomes" id="UP000051870"/>
    </source>
</evidence>
<dbReference type="GO" id="GO:0016787">
    <property type="term" value="F:hydrolase activity"/>
    <property type="evidence" value="ECO:0007669"/>
    <property type="project" value="InterPro"/>
</dbReference>
<dbReference type="SUPFAM" id="SSF56300">
    <property type="entry name" value="Metallo-dependent phosphatases"/>
    <property type="match status" value="1"/>
</dbReference>